<dbReference type="GO" id="GO:0019213">
    <property type="term" value="F:deacetylase activity"/>
    <property type="evidence" value="ECO:0007669"/>
    <property type="project" value="TreeGrafter"/>
</dbReference>
<dbReference type="InterPro" id="IPR006879">
    <property type="entry name" value="YdjC-like"/>
</dbReference>
<evidence type="ECO:0000256" key="4">
    <source>
        <dbReference type="ARBA" id="ARBA00022842"/>
    </source>
</evidence>
<dbReference type="GO" id="GO:0046872">
    <property type="term" value="F:metal ion binding"/>
    <property type="evidence" value="ECO:0007669"/>
    <property type="project" value="UniProtKB-KW"/>
</dbReference>
<dbReference type="CDD" id="cd10807">
    <property type="entry name" value="YdjC_like_3"/>
    <property type="match status" value="1"/>
</dbReference>
<keyword evidence="2" id="KW-0479">Metal-binding</keyword>
<gene>
    <name evidence="6" type="ORF">KL86APRO_10505</name>
</gene>
<keyword evidence="4" id="KW-0460">Magnesium</keyword>
<dbReference type="GO" id="GO:0016787">
    <property type="term" value="F:hydrolase activity"/>
    <property type="evidence" value="ECO:0007669"/>
    <property type="project" value="UniProtKB-KW"/>
</dbReference>
<keyword evidence="3" id="KW-0378">Hydrolase</keyword>
<proteinExistence type="predicted"/>
<reference evidence="6" key="1">
    <citation type="submission" date="2016-04" db="EMBL/GenBank/DDBJ databases">
        <authorList>
            <person name="Evans L.H."/>
            <person name="Alamgir A."/>
            <person name="Owens N."/>
            <person name="Weber N.D."/>
            <person name="Virtaneva K."/>
            <person name="Barbian K."/>
            <person name="Babar A."/>
            <person name="Rosenke K."/>
        </authorList>
    </citation>
    <scope>NUCLEOTIDE SEQUENCE</scope>
    <source>
        <strain evidence="6">86</strain>
    </source>
</reference>
<evidence type="ECO:0000256" key="5">
    <source>
        <dbReference type="ARBA" id="ARBA00023277"/>
    </source>
</evidence>
<evidence type="ECO:0000256" key="2">
    <source>
        <dbReference type="ARBA" id="ARBA00022723"/>
    </source>
</evidence>
<dbReference type="Pfam" id="PF04794">
    <property type="entry name" value="YdjC"/>
    <property type="match status" value="1"/>
</dbReference>
<dbReference type="Gene3D" id="3.20.20.370">
    <property type="entry name" value="Glycoside hydrolase/deacetylase"/>
    <property type="match status" value="1"/>
</dbReference>
<comment type="cofactor">
    <cofactor evidence="1">
        <name>Mg(2+)</name>
        <dbReference type="ChEBI" id="CHEBI:18420"/>
    </cofactor>
</comment>
<sequence length="284" mass="30752">MAAIVVCADDYGISHGVCDAIDTLIGERRVSATSAMTVFPEWRQRAADLKAVATAGGASVGLHLTLTDHEPLARLPRLAPGGVLPGLTTVLRAAKLRRLPVAEVEAEVKAQLDAFEDAFGAPPAFVDGHQHVHAFPVVRWVLLAEVTQRYDRACAMRTITESAMRIVRRGVDPVKAEILSIIGLRHAAMCRRAGLTCNDSFRGAYNFEVPYGPLFRRFLDDAGGKPALPLIFCHPGHADAILRARSSLVEARAREFGYLSSARFFDDCARAGRTPAPFQSADLP</sequence>
<dbReference type="PANTHER" id="PTHR31609:SF1">
    <property type="entry name" value="CARBOHYDRATE DEACETYLASE"/>
    <property type="match status" value="1"/>
</dbReference>
<dbReference type="InterPro" id="IPR011330">
    <property type="entry name" value="Glyco_hydro/deAcase_b/a-brl"/>
</dbReference>
<organism evidence="6">
    <name type="scientific">uncultured Alphaproteobacteria bacterium</name>
    <dbReference type="NCBI Taxonomy" id="91750"/>
    <lineage>
        <taxon>Bacteria</taxon>
        <taxon>Pseudomonadati</taxon>
        <taxon>Pseudomonadota</taxon>
        <taxon>Alphaproteobacteria</taxon>
        <taxon>environmental samples</taxon>
    </lineage>
</organism>
<protein>
    <submittedName>
        <fullName evidence="6">Cellobiose phosphorylase</fullName>
    </submittedName>
</protein>
<dbReference type="EMBL" id="FLUO01000001">
    <property type="protein sequence ID" value="SBV94384.1"/>
    <property type="molecule type" value="Genomic_DNA"/>
</dbReference>
<dbReference type="GO" id="GO:0005975">
    <property type="term" value="P:carbohydrate metabolic process"/>
    <property type="evidence" value="ECO:0007669"/>
    <property type="project" value="InterPro"/>
</dbReference>
<evidence type="ECO:0000313" key="6">
    <source>
        <dbReference type="EMBL" id="SBV94384.1"/>
    </source>
</evidence>
<evidence type="ECO:0000256" key="1">
    <source>
        <dbReference type="ARBA" id="ARBA00001946"/>
    </source>
</evidence>
<name>A0A212J4S4_9PROT</name>
<keyword evidence="5" id="KW-0119">Carbohydrate metabolism</keyword>
<dbReference type="SUPFAM" id="SSF88713">
    <property type="entry name" value="Glycoside hydrolase/deacetylase"/>
    <property type="match status" value="1"/>
</dbReference>
<accession>A0A212J4S4</accession>
<dbReference type="PANTHER" id="PTHR31609">
    <property type="entry name" value="YDJC DEACETYLASE FAMILY MEMBER"/>
    <property type="match status" value="1"/>
</dbReference>
<evidence type="ECO:0000256" key="3">
    <source>
        <dbReference type="ARBA" id="ARBA00022801"/>
    </source>
</evidence>
<dbReference type="AlphaFoldDB" id="A0A212J4S4"/>